<dbReference type="PROSITE" id="PS51118">
    <property type="entry name" value="HTH_HXLR"/>
    <property type="match status" value="1"/>
</dbReference>
<keyword evidence="5" id="KW-1185">Reference proteome</keyword>
<organism evidence="2 4">
    <name type="scientific">Picrophilus torridus (strain ATCC 700027 / DSM 9790 / JCM 10055 / NBRC 100828 / KAW 2/3)</name>
    <dbReference type="NCBI Taxonomy" id="1122961"/>
    <lineage>
        <taxon>Archaea</taxon>
        <taxon>Methanobacteriati</taxon>
        <taxon>Thermoplasmatota</taxon>
        <taxon>Thermoplasmata</taxon>
        <taxon>Thermoplasmatales</taxon>
        <taxon>Picrophilaceae</taxon>
        <taxon>Picrophilus</taxon>
    </lineage>
</organism>
<reference evidence="2 4" key="1">
    <citation type="journal article" date="2004" name="Proc. Natl. Acad. Sci. U.S.A.">
        <title>Genome sequence of Picrophilus torridus and its implications for life around pH 0.</title>
        <authorList>
            <person name="Futterer O."/>
            <person name="Angelov A."/>
            <person name="Liesegang H."/>
            <person name="Gottschalk G."/>
            <person name="Schleper C."/>
            <person name="Schepers B."/>
            <person name="Dock C."/>
            <person name="Antranikian G."/>
            <person name="Liebl W."/>
        </authorList>
    </citation>
    <scope>NUCLEOTIDE SEQUENCE [LARGE SCALE GENOMIC DNA]</scope>
    <source>
        <strain evidence="4">ATCC 700027 / DSM 9790 / JCM 10055 / NBRC 100828</strain>
        <strain evidence="2">DSM 9790</strain>
    </source>
</reference>
<reference evidence="3 5" key="3">
    <citation type="submission" date="2017-04" db="EMBL/GenBank/DDBJ databases">
        <authorList>
            <person name="Varghese N."/>
            <person name="Submissions S."/>
        </authorList>
    </citation>
    <scope>NUCLEOTIDE SEQUENCE [LARGE SCALE GENOMIC DNA]</scope>
    <source>
        <strain evidence="3 5">DSM 9789</strain>
    </source>
</reference>
<dbReference type="SUPFAM" id="SSF46785">
    <property type="entry name" value="Winged helix' DNA-binding domain"/>
    <property type="match status" value="1"/>
</dbReference>
<accession>Q6L2V3</accession>
<dbReference type="InterPro" id="IPR036388">
    <property type="entry name" value="WH-like_DNA-bd_sf"/>
</dbReference>
<protein>
    <submittedName>
        <fullName evidence="3">Transcriptional regulator, HxlR family</fullName>
    </submittedName>
</protein>
<dbReference type="OrthoDB" id="56199at2157"/>
<evidence type="ECO:0000313" key="5">
    <source>
        <dbReference type="Proteomes" id="UP000192315"/>
    </source>
</evidence>
<dbReference type="KEGG" id="pto:PTO0114"/>
<dbReference type="EMBL" id="AE017261">
    <property type="protein sequence ID" value="AAT42699.1"/>
    <property type="molecule type" value="Genomic_DNA"/>
</dbReference>
<accession>A0A8G2FXX2</accession>
<evidence type="ECO:0000313" key="4">
    <source>
        <dbReference type="Proteomes" id="UP000000438"/>
    </source>
</evidence>
<name>Q6L2V3_PICTO</name>
<evidence type="ECO:0000313" key="3">
    <source>
        <dbReference type="EMBL" id="SMD31486.1"/>
    </source>
</evidence>
<dbReference type="HOGENOM" id="CLU_111585_5_2_2"/>
<dbReference type="Gene3D" id="1.10.10.10">
    <property type="entry name" value="Winged helix-like DNA-binding domain superfamily/Winged helix DNA-binding domain"/>
    <property type="match status" value="1"/>
</dbReference>
<dbReference type="PaxDb" id="263820-PTO0114"/>
<dbReference type="AlphaFoldDB" id="Q6L2V3"/>
<gene>
    <name evidence="2" type="ordered locus">PTO0114</name>
    <name evidence="3" type="ORF">SAMN02745355_1431</name>
</gene>
<evidence type="ECO:0000313" key="2">
    <source>
        <dbReference type="EMBL" id="AAT42699.1"/>
    </source>
</evidence>
<dbReference type="EMBL" id="FWYE01000004">
    <property type="protein sequence ID" value="SMD31486.1"/>
    <property type="molecule type" value="Genomic_DNA"/>
</dbReference>
<dbReference type="Pfam" id="PF01638">
    <property type="entry name" value="HxlR"/>
    <property type="match status" value="1"/>
</dbReference>
<dbReference type="InterPro" id="IPR002577">
    <property type="entry name" value="HTH_HxlR"/>
</dbReference>
<dbReference type="Proteomes" id="UP000000438">
    <property type="component" value="Chromosome"/>
</dbReference>
<dbReference type="STRING" id="263820.PTO0114"/>
<dbReference type="Proteomes" id="UP000192315">
    <property type="component" value="Unassembled WGS sequence"/>
</dbReference>
<sequence>MEACMIDYQGEIICIDPGLPLMHVLGKKYTMLILGVIGNNDTRKNFNDIYKSIPGASRRIIANRLSELLRMNVIKRVNGNVTYYELTDLGKKIRSGIVCFLKSLT</sequence>
<dbReference type="eggNOG" id="arCOG01057">
    <property type="taxonomic scope" value="Archaea"/>
</dbReference>
<dbReference type="InParanoid" id="Q6L2V3"/>
<reference evidence="2" key="2">
    <citation type="submission" date="2004-02" db="EMBL/GenBank/DDBJ databases">
        <authorList>
            <person name="Fuetterer O."/>
            <person name="Angelov A."/>
            <person name="Liesegang H."/>
            <person name="Gottschalk G."/>
            <person name="Schleper C."/>
            <person name="Schepers B."/>
            <person name="Dock C."/>
            <person name="Antranikian G."/>
            <person name="Liebl W."/>
        </authorList>
    </citation>
    <scope>NUCLEOTIDE SEQUENCE</scope>
    <source>
        <strain evidence="2">DSM 9790</strain>
    </source>
</reference>
<proteinExistence type="predicted"/>
<evidence type="ECO:0000259" key="1">
    <source>
        <dbReference type="PROSITE" id="PS51118"/>
    </source>
</evidence>
<feature type="domain" description="HTH hxlR-type" evidence="1">
    <location>
        <begin position="14"/>
        <end position="105"/>
    </location>
</feature>
<dbReference type="InterPro" id="IPR036390">
    <property type="entry name" value="WH_DNA-bd_sf"/>
</dbReference>